<evidence type="ECO:0000256" key="2">
    <source>
        <dbReference type="ARBA" id="ARBA00023015"/>
    </source>
</evidence>
<dbReference type="PhylomeDB" id="O45560"/>
<evidence type="ECO:0000313" key="8">
    <source>
        <dbReference type="WormBase" id="F54B8.2"/>
    </source>
</evidence>
<evidence type="ECO:0000256" key="4">
    <source>
        <dbReference type="ARBA" id="ARBA00023170"/>
    </source>
</evidence>
<dbReference type="Gene3D" id="1.10.565.10">
    <property type="entry name" value="Retinoid X Receptor"/>
    <property type="match status" value="1"/>
</dbReference>
<evidence type="ECO:0000313" key="6">
    <source>
        <dbReference type="EMBL" id="CAB07624.1"/>
    </source>
</evidence>
<name>O45560_CAEEL</name>
<evidence type="ECO:0000256" key="1">
    <source>
        <dbReference type="ARBA" id="ARBA00005993"/>
    </source>
</evidence>
<dbReference type="InterPro" id="IPR035500">
    <property type="entry name" value="NHR-like_dom_sf"/>
</dbReference>
<evidence type="ECO:0000259" key="5">
    <source>
        <dbReference type="PROSITE" id="PS51843"/>
    </source>
</evidence>
<dbReference type="InterPro" id="IPR000536">
    <property type="entry name" value="Nucl_hrmn_rcpt_lig-bd"/>
</dbReference>
<keyword evidence="2" id="KW-0805">Transcription regulation</keyword>
<dbReference type="HOGENOM" id="CLU_007368_3_0_1"/>
<dbReference type="CTD" id="186200"/>
<dbReference type="PIR" id="T22619">
    <property type="entry name" value="T22619"/>
</dbReference>
<feature type="domain" description="NR LBD" evidence="5">
    <location>
        <begin position="37"/>
        <end position="252"/>
    </location>
</feature>
<dbReference type="KEGG" id="cel:CELE_F54B8.2"/>
<gene>
    <name evidence="6 8" type="primary">nhr-282</name>
    <name evidence="6" type="ORF">CELE_F54B8.2</name>
    <name evidence="8" type="ORF">F54B8.2</name>
</gene>
<keyword evidence="3" id="KW-0804">Transcription</keyword>
<organism evidence="6 7">
    <name type="scientific">Caenorhabditis elegans</name>
    <dbReference type="NCBI Taxonomy" id="6239"/>
    <lineage>
        <taxon>Eukaryota</taxon>
        <taxon>Metazoa</taxon>
        <taxon>Ecdysozoa</taxon>
        <taxon>Nematoda</taxon>
        <taxon>Chromadorea</taxon>
        <taxon>Rhabditida</taxon>
        <taxon>Rhabditina</taxon>
        <taxon>Rhabditomorpha</taxon>
        <taxon>Rhabditoidea</taxon>
        <taxon>Rhabditidae</taxon>
        <taxon>Peloderinae</taxon>
        <taxon>Caenorhabditis</taxon>
    </lineage>
</organism>
<proteinExistence type="inferred from homology"/>
<sequence>MNIKSLLQNTSLEPLTDFISEVNFNRCTLYLNSIPKYRDYTIGQIVQNDVIEYIPRCHPMNYRDWFYLVAVSTSDFLRKFPFVYQSSSRDQSFILQKNFVKVASFCEAFRYYLLGEKQLTFPDGSNILIEDLGIELGERIKFRLVAKCCELQITNEEFLLLLVLIFSSPAIEDLSDTGNLLLSSFQSYYSSSLLKYCMLTFYQDGPIRFTKLLDVFQVVGQHYEDLNRYFVFLQLTNPEFQLDDIVKKGFNLL</sequence>
<dbReference type="eggNOG" id="ENOG502THM8">
    <property type="taxonomic scope" value="Eukaryota"/>
</dbReference>
<dbReference type="EMBL" id="BX284605">
    <property type="protein sequence ID" value="CAB07624.1"/>
    <property type="molecule type" value="Genomic_DNA"/>
</dbReference>
<dbReference type="RefSeq" id="NP_001370053.1">
    <property type="nucleotide sequence ID" value="NM_001383472.2"/>
</dbReference>
<dbReference type="Pfam" id="PF00104">
    <property type="entry name" value="Hormone_recep"/>
    <property type="match status" value="1"/>
</dbReference>
<keyword evidence="7" id="KW-1185">Reference proteome</keyword>
<keyword evidence="4" id="KW-0675">Receptor</keyword>
<dbReference type="PANTHER" id="PTHR45886">
    <property type="entry name" value="NUCLEAR HORMONE RECEPTOR FAMILY-RELATED-RELATED"/>
    <property type="match status" value="1"/>
</dbReference>
<dbReference type="PaxDb" id="6239-F54B8.2"/>
<accession>O45560</accession>
<dbReference type="SMR" id="O45560"/>
<protein>
    <submittedName>
        <fullName evidence="6">NR LBD domain-containing protein</fullName>
    </submittedName>
</protein>
<dbReference type="AGR" id="WB:WBGene00010017"/>
<dbReference type="STRING" id="6239.F54B8.2.1"/>
<dbReference type="GeneID" id="186200"/>
<dbReference type="AlphaFoldDB" id="O45560"/>
<dbReference type="InParanoid" id="O45560"/>
<evidence type="ECO:0000256" key="3">
    <source>
        <dbReference type="ARBA" id="ARBA00023163"/>
    </source>
</evidence>
<comment type="similarity">
    <text evidence="1">Belongs to the nuclear hormone receptor family.</text>
</comment>
<dbReference type="PROSITE" id="PS51843">
    <property type="entry name" value="NR_LBD"/>
    <property type="match status" value="1"/>
</dbReference>
<evidence type="ECO:0000313" key="7">
    <source>
        <dbReference type="Proteomes" id="UP000001940"/>
    </source>
</evidence>
<dbReference type="Proteomes" id="UP000001940">
    <property type="component" value="Chromosome V"/>
</dbReference>
<dbReference type="SUPFAM" id="SSF48508">
    <property type="entry name" value="Nuclear receptor ligand-binding domain"/>
    <property type="match status" value="1"/>
</dbReference>
<dbReference type="WormBase" id="F54B8.2">
    <property type="protein sequence ID" value="CE16104"/>
    <property type="gene ID" value="WBGene00010017"/>
    <property type="gene designation" value="nhr-282"/>
</dbReference>
<dbReference type="PANTHER" id="PTHR45886:SF18">
    <property type="entry name" value="NR LBD DOMAIN-CONTAINING PROTEIN-RELATED"/>
    <property type="match status" value="1"/>
</dbReference>
<dbReference type="SMART" id="SM00430">
    <property type="entry name" value="HOLI"/>
    <property type="match status" value="1"/>
</dbReference>
<dbReference type="UCSC" id="F54B8.2">
    <property type="organism name" value="c. elegans"/>
</dbReference>
<reference evidence="6 7" key="1">
    <citation type="journal article" date="1998" name="Science">
        <title>Genome sequence of the nematode C. elegans: a platform for investigating biology.</title>
        <authorList>
            <consortium name="The C. elegans sequencing consortium"/>
            <person name="Sulson J.E."/>
            <person name="Waterston R."/>
        </authorList>
    </citation>
    <scope>NUCLEOTIDE SEQUENCE [LARGE SCALE GENOMIC DNA]</scope>
    <source>
        <strain evidence="6 7">Bristol N2</strain>
    </source>
</reference>